<protein>
    <submittedName>
        <fullName evidence="1">Uncharacterized protein</fullName>
    </submittedName>
</protein>
<keyword evidence="2" id="KW-1185">Reference proteome</keyword>
<dbReference type="Proteomes" id="UP000299102">
    <property type="component" value="Unassembled WGS sequence"/>
</dbReference>
<proteinExistence type="predicted"/>
<gene>
    <name evidence="1" type="ORF">EVAR_95195_1</name>
</gene>
<accession>A0A4C1VHL5</accession>
<organism evidence="1 2">
    <name type="scientific">Eumeta variegata</name>
    <name type="common">Bagworm moth</name>
    <name type="synonym">Eumeta japonica</name>
    <dbReference type="NCBI Taxonomy" id="151549"/>
    <lineage>
        <taxon>Eukaryota</taxon>
        <taxon>Metazoa</taxon>
        <taxon>Ecdysozoa</taxon>
        <taxon>Arthropoda</taxon>
        <taxon>Hexapoda</taxon>
        <taxon>Insecta</taxon>
        <taxon>Pterygota</taxon>
        <taxon>Neoptera</taxon>
        <taxon>Endopterygota</taxon>
        <taxon>Lepidoptera</taxon>
        <taxon>Glossata</taxon>
        <taxon>Ditrysia</taxon>
        <taxon>Tineoidea</taxon>
        <taxon>Psychidae</taxon>
        <taxon>Oiketicinae</taxon>
        <taxon>Eumeta</taxon>
    </lineage>
</organism>
<dbReference type="AlphaFoldDB" id="A0A4C1VHL5"/>
<name>A0A4C1VHL5_EUMVA</name>
<comment type="caution">
    <text evidence="1">The sequence shown here is derived from an EMBL/GenBank/DDBJ whole genome shotgun (WGS) entry which is preliminary data.</text>
</comment>
<sequence length="82" mass="9560">MFRELIYMANTANARRADGRGRRVGDGRPQISAEHRFILLSLLQYSRANEQTSQIEQKVDGHRRPWTLITPEESLAHRRSLE</sequence>
<dbReference type="EMBL" id="BGZK01000343">
    <property type="protein sequence ID" value="GBP38069.1"/>
    <property type="molecule type" value="Genomic_DNA"/>
</dbReference>
<reference evidence="1 2" key="1">
    <citation type="journal article" date="2019" name="Commun. Biol.">
        <title>The bagworm genome reveals a unique fibroin gene that provides high tensile strength.</title>
        <authorList>
            <person name="Kono N."/>
            <person name="Nakamura H."/>
            <person name="Ohtoshi R."/>
            <person name="Tomita M."/>
            <person name="Numata K."/>
            <person name="Arakawa K."/>
        </authorList>
    </citation>
    <scope>NUCLEOTIDE SEQUENCE [LARGE SCALE GENOMIC DNA]</scope>
</reference>
<evidence type="ECO:0000313" key="2">
    <source>
        <dbReference type="Proteomes" id="UP000299102"/>
    </source>
</evidence>
<evidence type="ECO:0000313" key="1">
    <source>
        <dbReference type="EMBL" id="GBP38069.1"/>
    </source>
</evidence>